<dbReference type="EMBL" id="EU682417">
    <property type="protein sequence ID" value="ACD50890.1"/>
    <property type="molecule type" value="mRNA"/>
</dbReference>
<accession>B2ZRV9</accession>
<dbReference type="GO" id="GO:0090729">
    <property type="term" value="F:toxin activity"/>
    <property type="evidence" value="ECO:0007669"/>
    <property type="project" value="UniProtKB-KW"/>
</dbReference>
<dbReference type="AlphaFoldDB" id="B2ZRV9"/>
<dbReference type="GO" id="GO:0030598">
    <property type="term" value="F:rRNA N-glycosylase activity"/>
    <property type="evidence" value="ECO:0007669"/>
    <property type="project" value="UniProtKB-EC"/>
</dbReference>
<keyword evidence="5" id="KW-0378">Hydrolase</keyword>
<reference evidence="8" key="1">
    <citation type="submission" date="2008-04" db="EMBL/GenBank/DDBJ databases">
        <title>Antiviral protein from Bougainvillea x buttiana (BBAPII) with N-glycosidase activity.</title>
        <authorList>
            <person name="Dahuja A."/>
            <person name="Gupta V.K."/>
            <person name="Kapoor H.C."/>
        </authorList>
    </citation>
    <scope>NUCLEOTIDE SEQUENCE</scope>
</reference>
<dbReference type="GO" id="GO:0017148">
    <property type="term" value="P:negative regulation of translation"/>
    <property type="evidence" value="ECO:0007669"/>
    <property type="project" value="UniProtKB-KW"/>
</dbReference>
<organism evidence="8">
    <name type="scientific">Bougainvillea buttiana</name>
    <dbReference type="NCBI Taxonomy" id="2136785"/>
    <lineage>
        <taxon>Eukaryota</taxon>
        <taxon>Viridiplantae</taxon>
        <taxon>Streptophyta</taxon>
        <taxon>Embryophyta</taxon>
        <taxon>Tracheophyta</taxon>
        <taxon>Spermatophyta</taxon>
        <taxon>Magnoliopsida</taxon>
        <taxon>eudicotyledons</taxon>
        <taxon>Gunneridae</taxon>
        <taxon>Pentapetalae</taxon>
        <taxon>Caryophyllales</taxon>
        <taxon>Nyctaginaceae</taxon>
        <taxon>Bougainvillea</taxon>
    </lineage>
</organism>
<evidence type="ECO:0000256" key="2">
    <source>
        <dbReference type="ARBA" id="ARBA00008544"/>
    </source>
</evidence>
<evidence type="ECO:0000256" key="5">
    <source>
        <dbReference type="ARBA" id="ARBA00022801"/>
    </source>
</evidence>
<name>B2ZRV9_9CARY</name>
<gene>
    <name evidence="8" type="primary">APII</name>
</gene>
<dbReference type="GO" id="GO:0006952">
    <property type="term" value="P:defense response"/>
    <property type="evidence" value="ECO:0007669"/>
    <property type="project" value="UniProtKB-KW"/>
</dbReference>
<sequence length="282" mass="32434">MGIIWPVVPVLLGNKESILKTEAYNTKEMSRDTQLPDKFVTEYRKITDYRTTSKKESLRLQLVVYQKDKDAVFLVVKWGRAPKLFPGKADKFENHIDRRQSKPKNVFDKSYQIMHGKTINGQEIAKIQMVSEAARFKYSHIGLYWGKPNGKEHQKYCTISPVVNWCTTINKRSEDKFKSSEGSSRIVVEGLEILEPNIAKLETIIGLKVSQHPILKRMIDGELPSDNSNKYLCETSLKAQFPGVKTTILEPNISDHKVKVSMKHTFEDKDKQLSSRYVKRDA</sequence>
<evidence type="ECO:0000256" key="6">
    <source>
        <dbReference type="ARBA" id="ARBA00022821"/>
    </source>
</evidence>
<keyword evidence="7" id="KW-0652">Protein synthesis inhibitor</keyword>
<keyword evidence="4" id="KW-0800">Toxin</keyword>
<evidence type="ECO:0000256" key="4">
    <source>
        <dbReference type="ARBA" id="ARBA00022656"/>
    </source>
</evidence>
<protein>
    <recommendedName>
        <fullName evidence="3">rRNA N-glycosylase</fullName>
        <ecNumber evidence="3">3.2.2.22</ecNumber>
    </recommendedName>
</protein>
<evidence type="ECO:0000313" key="8">
    <source>
        <dbReference type="EMBL" id="ACD50890.1"/>
    </source>
</evidence>
<evidence type="ECO:0000256" key="1">
    <source>
        <dbReference type="ARBA" id="ARBA00000237"/>
    </source>
</evidence>
<evidence type="ECO:0000256" key="3">
    <source>
        <dbReference type="ARBA" id="ARBA00012001"/>
    </source>
</evidence>
<proteinExistence type="evidence at transcript level"/>
<dbReference type="InterPro" id="IPR036041">
    <property type="entry name" value="Ribosome-inact_prot_sf"/>
</dbReference>
<keyword evidence="6" id="KW-0611">Plant defense</keyword>
<dbReference type="SUPFAM" id="SSF56371">
    <property type="entry name" value="Ribosome inactivating proteins (RIP)"/>
    <property type="match status" value="1"/>
</dbReference>
<comment type="catalytic activity">
    <reaction evidence="1">
        <text>Endohydrolysis of the N-glycosidic bond at one specific adenosine on the 28S rRNA.</text>
        <dbReference type="EC" id="3.2.2.22"/>
    </reaction>
</comment>
<comment type="similarity">
    <text evidence="2">Belongs to the ribosome-inactivating protein family. Type 1 RIP subfamily.</text>
</comment>
<evidence type="ECO:0000256" key="7">
    <source>
        <dbReference type="ARBA" id="ARBA00023193"/>
    </source>
</evidence>
<dbReference type="EC" id="3.2.2.22" evidence="3"/>